<sequence length="291" mass="34255">MLEYEMEELVPIVAKLTEQYTSKESSSIRFETARQLMEAAIYCIHHSEYMVDNNEKSSAYVMVNRAEHLSAKEAYEHGYHILVEKVKRLNVKYSSLLSYFNSYRNQAYYDTIVKGMPAFFLYYDAKFAPQNHILTLDYPTLRFIGDVQGVDAIELYLNYTEYEQTFLKAFPEEYILKTLELYHTDYEELLINVCSIVLRNVLVCMWIDKPISGNRFTKNEINYIQDKILEKGQLEIEIIIMNLLQSLIRMGFEDNKELLEYLSYDIHEFSTELWNAAQYNNVNILLGGEKA</sequence>
<name>A0A1M7G7E3_9FIRM</name>
<proteinExistence type="predicted"/>
<dbReference type="EMBL" id="FRCP01000006">
    <property type="protein sequence ID" value="SHM12314.1"/>
    <property type="molecule type" value="Genomic_DNA"/>
</dbReference>
<accession>A0A1M7G7E3</accession>
<dbReference type="STRING" id="1120996.SAMN02746066_00886"/>
<dbReference type="RefSeq" id="WP_073283467.1">
    <property type="nucleotide sequence ID" value="NZ_FRCP01000006.1"/>
</dbReference>
<gene>
    <name evidence="1" type="ORF">SAMN02746066_00886</name>
</gene>
<dbReference type="OrthoDB" id="1907610at2"/>
<protein>
    <submittedName>
        <fullName evidence="1">Uncharacterized protein</fullName>
    </submittedName>
</protein>
<dbReference type="Proteomes" id="UP000184038">
    <property type="component" value="Unassembled WGS sequence"/>
</dbReference>
<evidence type="ECO:0000313" key="2">
    <source>
        <dbReference type="Proteomes" id="UP000184038"/>
    </source>
</evidence>
<dbReference type="InterPro" id="IPR045751">
    <property type="entry name" value="DUF6179"/>
</dbReference>
<dbReference type="Pfam" id="PF19677">
    <property type="entry name" value="DUF6179"/>
    <property type="match status" value="1"/>
</dbReference>
<organism evidence="1 2">
    <name type="scientific">Anaerosporobacter mobilis DSM 15930</name>
    <dbReference type="NCBI Taxonomy" id="1120996"/>
    <lineage>
        <taxon>Bacteria</taxon>
        <taxon>Bacillati</taxon>
        <taxon>Bacillota</taxon>
        <taxon>Clostridia</taxon>
        <taxon>Lachnospirales</taxon>
        <taxon>Lachnospiraceae</taxon>
        <taxon>Anaerosporobacter</taxon>
    </lineage>
</organism>
<dbReference type="AlphaFoldDB" id="A0A1M7G7E3"/>
<reference evidence="1 2" key="1">
    <citation type="submission" date="2016-11" db="EMBL/GenBank/DDBJ databases">
        <authorList>
            <person name="Jaros S."/>
            <person name="Januszkiewicz K."/>
            <person name="Wedrychowicz H."/>
        </authorList>
    </citation>
    <scope>NUCLEOTIDE SEQUENCE [LARGE SCALE GENOMIC DNA]</scope>
    <source>
        <strain evidence="1 2">DSM 15930</strain>
    </source>
</reference>
<evidence type="ECO:0000313" key="1">
    <source>
        <dbReference type="EMBL" id="SHM12314.1"/>
    </source>
</evidence>
<keyword evidence="2" id="KW-1185">Reference proteome</keyword>